<evidence type="ECO:0008006" key="4">
    <source>
        <dbReference type="Google" id="ProtNLM"/>
    </source>
</evidence>
<dbReference type="PROSITE" id="PS51257">
    <property type="entry name" value="PROKAR_LIPOPROTEIN"/>
    <property type="match status" value="1"/>
</dbReference>
<evidence type="ECO:0000313" key="3">
    <source>
        <dbReference type="Proteomes" id="UP001138686"/>
    </source>
</evidence>
<organism evidence="2 3">
    <name type="scientific">Halomarinibacterium sedimenti</name>
    <dbReference type="NCBI Taxonomy" id="2857106"/>
    <lineage>
        <taxon>Bacteria</taxon>
        <taxon>Pseudomonadati</taxon>
        <taxon>Bacteroidota</taxon>
        <taxon>Flavobacteriia</taxon>
        <taxon>Flavobacteriales</taxon>
        <taxon>Flavobacteriaceae</taxon>
        <taxon>Halomarinibacterium</taxon>
    </lineage>
</organism>
<dbReference type="EMBL" id="JAHWDP010000007">
    <property type="protein sequence ID" value="MBW2938955.1"/>
    <property type="molecule type" value="Genomic_DNA"/>
</dbReference>
<dbReference type="AlphaFoldDB" id="A0A9X1FR00"/>
<protein>
    <recommendedName>
        <fullName evidence="4">Calcium-binding protein</fullName>
    </recommendedName>
</protein>
<dbReference type="Proteomes" id="UP001138686">
    <property type="component" value="Unassembled WGS sequence"/>
</dbReference>
<evidence type="ECO:0000256" key="1">
    <source>
        <dbReference type="SAM" id="MobiDB-lite"/>
    </source>
</evidence>
<reference evidence="2" key="1">
    <citation type="submission" date="2021-07" db="EMBL/GenBank/DDBJ databases">
        <title>Aureisphaera sp. CAU 1614 isolated from sea sediment.</title>
        <authorList>
            <person name="Kim W."/>
        </authorList>
    </citation>
    <scope>NUCLEOTIDE SEQUENCE</scope>
    <source>
        <strain evidence="2">CAU 1614</strain>
    </source>
</reference>
<gene>
    <name evidence="2" type="ORF">KXJ69_12630</name>
</gene>
<sequence length="295" mass="32651">MKRLLGFFLLSILFIGCNDGDVIVTSFSFEDTNLQFCTGSDSYLFFKINNADTESISLLFQGDSDIFFTSDTTRVTLDGTSNYINFRIYNGQVSSSYFCNEVPPTTPQAIDEYLGNSGVAELVTIASYDDLDGIDSDDEGLLDTDEDGILNYFDFDDDGDNVPTLLELDTENADGDNNPLTNPKDTDGDSIPDYLDDDDDGDGVLTRYEDSDLNLDPTNDIDDVTVGPNFLNPKVSNSYILDIYREHSFDFSTNIVLKIYNLVLTNGKEQITYETLILGSIEGIQAGTLLTTPNF</sequence>
<accession>A0A9X1FR00</accession>
<proteinExistence type="predicted"/>
<dbReference type="RefSeq" id="WP_219053485.1">
    <property type="nucleotide sequence ID" value="NZ_JAHWDP010000007.1"/>
</dbReference>
<feature type="region of interest" description="Disordered" evidence="1">
    <location>
        <begin position="169"/>
        <end position="201"/>
    </location>
</feature>
<evidence type="ECO:0000313" key="2">
    <source>
        <dbReference type="EMBL" id="MBW2938955.1"/>
    </source>
</evidence>
<name>A0A9X1FR00_9FLAO</name>
<comment type="caution">
    <text evidence="2">The sequence shown here is derived from an EMBL/GenBank/DDBJ whole genome shotgun (WGS) entry which is preliminary data.</text>
</comment>
<keyword evidence="3" id="KW-1185">Reference proteome</keyword>
<feature type="compositionally biased region" description="Acidic residues" evidence="1">
    <location>
        <begin position="188"/>
        <end position="201"/>
    </location>
</feature>